<feature type="non-terminal residue" evidence="1">
    <location>
        <position position="66"/>
    </location>
</feature>
<reference evidence="1" key="1">
    <citation type="journal article" date="2014" name="Front. Microbiol.">
        <title>High frequency of phylogenetically diverse reductive dehalogenase-homologous genes in deep subseafloor sedimentary metagenomes.</title>
        <authorList>
            <person name="Kawai M."/>
            <person name="Futagami T."/>
            <person name="Toyoda A."/>
            <person name="Takaki Y."/>
            <person name="Nishi S."/>
            <person name="Hori S."/>
            <person name="Arai W."/>
            <person name="Tsubouchi T."/>
            <person name="Morono Y."/>
            <person name="Uchiyama I."/>
            <person name="Ito T."/>
            <person name="Fujiyama A."/>
            <person name="Inagaki F."/>
            <person name="Takami H."/>
        </authorList>
    </citation>
    <scope>NUCLEOTIDE SEQUENCE</scope>
    <source>
        <strain evidence="1">Expedition CK06-06</strain>
    </source>
</reference>
<sequence length="66" mass="7276">MAIQDAPDGTIWTQVIEVVSDIPVPPSPAHETAITKLARKSPTTTTYVTVVEWKVDDEKIGILRFV</sequence>
<evidence type="ECO:0000313" key="1">
    <source>
        <dbReference type="EMBL" id="GAH00223.1"/>
    </source>
</evidence>
<accession>X1DUY6</accession>
<gene>
    <name evidence="1" type="ORF">S01H4_51531</name>
</gene>
<proteinExistence type="predicted"/>
<dbReference type="EMBL" id="BART01029354">
    <property type="protein sequence ID" value="GAH00223.1"/>
    <property type="molecule type" value="Genomic_DNA"/>
</dbReference>
<name>X1DUY6_9ZZZZ</name>
<protein>
    <submittedName>
        <fullName evidence="1">Uncharacterized protein</fullName>
    </submittedName>
</protein>
<comment type="caution">
    <text evidence="1">The sequence shown here is derived from an EMBL/GenBank/DDBJ whole genome shotgun (WGS) entry which is preliminary data.</text>
</comment>
<organism evidence="1">
    <name type="scientific">marine sediment metagenome</name>
    <dbReference type="NCBI Taxonomy" id="412755"/>
    <lineage>
        <taxon>unclassified sequences</taxon>
        <taxon>metagenomes</taxon>
        <taxon>ecological metagenomes</taxon>
    </lineage>
</organism>
<dbReference type="AlphaFoldDB" id="X1DUY6"/>